<accession>A0A3B0YBC8</accession>
<evidence type="ECO:0008006" key="3">
    <source>
        <dbReference type="Google" id="ProtNLM"/>
    </source>
</evidence>
<feature type="non-terminal residue" evidence="2">
    <location>
        <position position="1"/>
    </location>
</feature>
<feature type="transmembrane region" description="Helical" evidence="1">
    <location>
        <begin position="36"/>
        <end position="59"/>
    </location>
</feature>
<proteinExistence type="predicted"/>
<dbReference type="EMBL" id="UOFK01000144">
    <property type="protein sequence ID" value="VAW78155.1"/>
    <property type="molecule type" value="Genomic_DNA"/>
</dbReference>
<name>A0A3B0YBC8_9ZZZZ</name>
<dbReference type="InterPro" id="IPR011990">
    <property type="entry name" value="TPR-like_helical_dom_sf"/>
</dbReference>
<keyword evidence="1" id="KW-0472">Membrane</keyword>
<keyword evidence="1" id="KW-0812">Transmembrane</keyword>
<organism evidence="2">
    <name type="scientific">hydrothermal vent metagenome</name>
    <dbReference type="NCBI Taxonomy" id="652676"/>
    <lineage>
        <taxon>unclassified sequences</taxon>
        <taxon>metagenomes</taxon>
        <taxon>ecological metagenomes</taxon>
    </lineage>
</organism>
<evidence type="ECO:0000313" key="2">
    <source>
        <dbReference type="EMBL" id="VAW78155.1"/>
    </source>
</evidence>
<gene>
    <name evidence="2" type="ORF">MNBD_GAMMA13-1968</name>
</gene>
<dbReference type="Gene3D" id="1.25.40.10">
    <property type="entry name" value="Tetratricopeptide repeat domain"/>
    <property type="match status" value="1"/>
</dbReference>
<dbReference type="SUPFAM" id="SSF48452">
    <property type="entry name" value="TPR-like"/>
    <property type="match status" value="1"/>
</dbReference>
<dbReference type="AlphaFoldDB" id="A0A3B0YBC8"/>
<evidence type="ECO:0000256" key="1">
    <source>
        <dbReference type="SAM" id="Phobius"/>
    </source>
</evidence>
<reference evidence="2" key="1">
    <citation type="submission" date="2018-06" db="EMBL/GenBank/DDBJ databases">
        <authorList>
            <person name="Zhirakovskaya E."/>
        </authorList>
    </citation>
    <scope>NUCLEOTIDE SEQUENCE</scope>
</reference>
<protein>
    <recommendedName>
        <fullName evidence="3">PEGA domain-containing protein</fullName>
    </recommendedName>
</protein>
<keyword evidence="1" id="KW-1133">Transmembrane helix</keyword>
<sequence>KPIYMRHYTRMSSAKRLRPPATTAPADSPRSHTSRYALIAFVLLLVLGLVVMLLLPQWVADNPPETVSIGEQVPQSRIDTAEIRQQAEQSLQAFLRLQAEMNLANALVWGADEWSKAESRVQAGDRLFGERRFGDAYQAYTEGLGLLENLQGERLPRLQASLQAAQAALEQNQAAVALDQFALALSIEVDNTEALQGQARAQVRDAVLQAMAAADEPESDRQFKAAGDAYRAALALDGTYEPAHIGLARVEQQLAEQAFQIAMDSALVALDAGRFSEAANTLMQAAQIDPQHQALLDARQRLQAARREAKLKRLRSQAAAQASSENWNKVVNLYNKALQIDAGAGFARQGLAQAQQRAVLNARFDHYLEQPERLYSKQPLQQAEQLLSTTPVAALSEPKLAARIKRLQARVAMARQPLRIELRSDSETEVTLFHVGQLGLFSIKQLDLLPGSYTLTGTRTGYRDVRQVFKLTPGDALTVIDIRARERL</sequence>